<keyword evidence="3" id="KW-1185">Reference proteome</keyword>
<organism evidence="2 3">
    <name type="scientific">Microseira wollei NIES-4236</name>
    <dbReference type="NCBI Taxonomy" id="2530354"/>
    <lineage>
        <taxon>Bacteria</taxon>
        <taxon>Bacillati</taxon>
        <taxon>Cyanobacteriota</taxon>
        <taxon>Cyanophyceae</taxon>
        <taxon>Oscillatoriophycideae</taxon>
        <taxon>Aerosakkonematales</taxon>
        <taxon>Aerosakkonemataceae</taxon>
        <taxon>Microseira</taxon>
    </lineage>
</organism>
<accession>A0AAV3X6I3</accession>
<reference evidence="2" key="1">
    <citation type="submission" date="2019-10" db="EMBL/GenBank/DDBJ databases">
        <title>Draft genome sequece of Microseira wollei NIES-4236.</title>
        <authorList>
            <person name="Yamaguchi H."/>
            <person name="Suzuki S."/>
            <person name="Kawachi M."/>
        </authorList>
    </citation>
    <scope>NUCLEOTIDE SEQUENCE</scope>
    <source>
        <strain evidence="2">NIES-4236</strain>
    </source>
</reference>
<proteinExistence type="predicted"/>
<evidence type="ECO:0000256" key="1">
    <source>
        <dbReference type="SAM" id="MobiDB-lite"/>
    </source>
</evidence>
<dbReference type="AlphaFoldDB" id="A0AAV3X6I3"/>
<dbReference type="Proteomes" id="UP001050975">
    <property type="component" value="Unassembled WGS sequence"/>
</dbReference>
<comment type="caution">
    <text evidence="2">The sequence shown here is derived from an EMBL/GenBank/DDBJ whole genome shotgun (WGS) entry which is preliminary data.</text>
</comment>
<evidence type="ECO:0000313" key="3">
    <source>
        <dbReference type="Proteomes" id="UP001050975"/>
    </source>
</evidence>
<gene>
    <name evidence="2" type="ORF">MiSe_26820</name>
</gene>
<feature type="compositionally biased region" description="Polar residues" evidence="1">
    <location>
        <begin position="16"/>
        <end position="41"/>
    </location>
</feature>
<sequence>MGGTLTVRLRVKGESRPQTGQTGSKSCSGKHNPKVSGSNPLPATKLINKKQTLQPLMVTGFCFMLVIGYY</sequence>
<dbReference type="EMBL" id="BLAY01000036">
    <property type="protein sequence ID" value="GET37928.1"/>
    <property type="molecule type" value="Genomic_DNA"/>
</dbReference>
<feature type="region of interest" description="Disordered" evidence="1">
    <location>
        <begin position="1"/>
        <end position="43"/>
    </location>
</feature>
<name>A0AAV3X6I3_9CYAN</name>
<protein>
    <submittedName>
        <fullName evidence="2">Uncharacterized protein</fullName>
    </submittedName>
</protein>
<evidence type="ECO:0000313" key="2">
    <source>
        <dbReference type="EMBL" id="GET37928.1"/>
    </source>
</evidence>